<organism evidence="6 7">
    <name type="scientific">Platanthera zijinensis</name>
    <dbReference type="NCBI Taxonomy" id="2320716"/>
    <lineage>
        <taxon>Eukaryota</taxon>
        <taxon>Viridiplantae</taxon>
        <taxon>Streptophyta</taxon>
        <taxon>Embryophyta</taxon>
        <taxon>Tracheophyta</taxon>
        <taxon>Spermatophyta</taxon>
        <taxon>Magnoliopsida</taxon>
        <taxon>Liliopsida</taxon>
        <taxon>Asparagales</taxon>
        <taxon>Orchidaceae</taxon>
        <taxon>Orchidoideae</taxon>
        <taxon>Orchideae</taxon>
        <taxon>Orchidinae</taxon>
        <taxon>Platanthera</taxon>
    </lineage>
</organism>
<evidence type="ECO:0000256" key="1">
    <source>
        <dbReference type="ARBA" id="ARBA00005446"/>
    </source>
</evidence>
<name>A0AAP0B6M3_9ASPA</name>
<evidence type="ECO:0000256" key="2">
    <source>
        <dbReference type="ARBA" id="ARBA00023125"/>
    </source>
</evidence>
<feature type="domain" description="Helicase ATP-binding" evidence="5">
    <location>
        <begin position="1"/>
        <end position="71"/>
    </location>
</feature>
<keyword evidence="7" id="KW-1185">Reference proteome</keyword>
<evidence type="ECO:0000256" key="4">
    <source>
        <dbReference type="ARBA" id="ARBA00023242"/>
    </source>
</evidence>
<dbReference type="PANTHER" id="PTHR13710:SF153">
    <property type="entry name" value="RECQ-LIKE DNA HELICASE BLM"/>
    <property type="match status" value="1"/>
</dbReference>
<reference evidence="6 7" key="1">
    <citation type="journal article" date="2022" name="Nat. Plants">
        <title>Genomes of leafy and leafless Platanthera orchids illuminate the evolution of mycoheterotrophy.</title>
        <authorList>
            <person name="Li M.H."/>
            <person name="Liu K.W."/>
            <person name="Li Z."/>
            <person name="Lu H.C."/>
            <person name="Ye Q.L."/>
            <person name="Zhang D."/>
            <person name="Wang J.Y."/>
            <person name="Li Y.F."/>
            <person name="Zhong Z.M."/>
            <person name="Liu X."/>
            <person name="Yu X."/>
            <person name="Liu D.K."/>
            <person name="Tu X.D."/>
            <person name="Liu B."/>
            <person name="Hao Y."/>
            <person name="Liao X.Y."/>
            <person name="Jiang Y.T."/>
            <person name="Sun W.H."/>
            <person name="Chen J."/>
            <person name="Chen Y.Q."/>
            <person name="Ai Y."/>
            <person name="Zhai J.W."/>
            <person name="Wu S.S."/>
            <person name="Zhou Z."/>
            <person name="Hsiao Y.Y."/>
            <person name="Wu W.L."/>
            <person name="Chen Y.Y."/>
            <person name="Lin Y.F."/>
            <person name="Hsu J.L."/>
            <person name="Li C.Y."/>
            <person name="Wang Z.W."/>
            <person name="Zhao X."/>
            <person name="Zhong W.Y."/>
            <person name="Ma X.K."/>
            <person name="Ma L."/>
            <person name="Huang J."/>
            <person name="Chen G.Z."/>
            <person name="Huang M.Z."/>
            <person name="Huang L."/>
            <person name="Peng D.H."/>
            <person name="Luo Y.B."/>
            <person name="Zou S.Q."/>
            <person name="Chen S.P."/>
            <person name="Lan S."/>
            <person name="Tsai W.C."/>
            <person name="Van de Peer Y."/>
            <person name="Liu Z.J."/>
        </authorList>
    </citation>
    <scope>NUCLEOTIDE SEQUENCE [LARGE SCALE GENOMIC DNA]</scope>
    <source>
        <strain evidence="6">Lor287</strain>
    </source>
</reference>
<dbReference type="GO" id="GO:0005694">
    <property type="term" value="C:chromosome"/>
    <property type="evidence" value="ECO:0007669"/>
    <property type="project" value="TreeGrafter"/>
</dbReference>
<dbReference type="GO" id="GO:0009378">
    <property type="term" value="F:four-way junction helicase activity"/>
    <property type="evidence" value="ECO:0007669"/>
    <property type="project" value="TreeGrafter"/>
</dbReference>
<comment type="similarity">
    <text evidence="1">Belongs to the helicase family. RecQ subfamily.</text>
</comment>
<sequence>MSFMDILRCLLHQKGLLARFVIDEAHYVSQWGHDFRPDYRGLCCLKQNFPGVPMMALTATATHSVRKVFIY</sequence>
<gene>
    <name evidence="6" type="primary">RECQL1</name>
    <name evidence="6" type="ORF">KSP39_PZI016308</name>
</gene>
<dbReference type="PANTHER" id="PTHR13710">
    <property type="entry name" value="DNA HELICASE RECQ FAMILY MEMBER"/>
    <property type="match status" value="1"/>
</dbReference>
<keyword evidence="6" id="KW-0547">Nucleotide-binding</keyword>
<keyword evidence="6" id="KW-0067">ATP-binding</keyword>
<keyword evidence="6" id="KW-0378">Hydrolase</keyword>
<keyword evidence="2" id="KW-0238">DNA-binding</keyword>
<dbReference type="GO" id="GO:0043138">
    <property type="term" value="F:3'-5' DNA helicase activity"/>
    <property type="evidence" value="ECO:0007669"/>
    <property type="project" value="TreeGrafter"/>
</dbReference>
<evidence type="ECO:0000313" key="6">
    <source>
        <dbReference type="EMBL" id="KAK8930838.1"/>
    </source>
</evidence>
<dbReference type="InterPro" id="IPR014001">
    <property type="entry name" value="Helicase_ATP-bd"/>
</dbReference>
<dbReference type="InterPro" id="IPR027417">
    <property type="entry name" value="P-loop_NTPase"/>
</dbReference>
<dbReference type="GO" id="GO:0005737">
    <property type="term" value="C:cytoplasm"/>
    <property type="evidence" value="ECO:0007669"/>
    <property type="project" value="TreeGrafter"/>
</dbReference>
<evidence type="ECO:0000256" key="3">
    <source>
        <dbReference type="ARBA" id="ARBA00023235"/>
    </source>
</evidence>
<keyword evidence="4" id="KW-0539">Nucleus</keyword>
<comment type="caution">
    <text evidence="6">The sequence shown here is derived from an EMBL/GenBank/DDBJ whole genome shotgun (WGS) entry which is preliminary data.</text>
</comment>
<dbReference type="GO" id="GO:0005634">
    <property type="term" value="C:nucleus"/>
    <property type="evidence" value="ECO:0007669"/>
    <property type="project" value="TreeGrafter"/>
</dbReference>
<dbReference type="PROSITE" id="PS51192">
    <property type="entry name" value="HELICASE_ATP_BIND_1"/>
    <property type="match status" value="1"/>
</dbReference>
<dbReference type="GO" id="GO:0003677">
    <property type="term" value="F:DNA binding"/>
    <property type="evidence" value="ECO:0007669"/>
    <property type="project" value="UniProtKB-KW"/>
</dbReference>
<proteinExistence type="inferred from homology"/>
<dbReference type="AlphaFoldDB" id="A0AAP0B6M3"/>
<dbReference type="SUPFAM" id="SSF52540">
    <property type="entry name" value="P-loop containing nucleoside triphosphate hydrolases"/>
    <property type="match status" value="1"/>
</dbReference>
<protein>
    <submittedName>
        <fullName evidence="6">ATP-dependent DNA helicase Q-like 1</fullName>
    </submittedName>
</protein>
<keyword evidence="6" id="KW-0347">Helicase</keyword>
<evidence type="ECO:0000259" key="5">
    <source>
        <dbReference type="PROSITE" id="PS51192"/>
    </source>
</evidence>
<dbReference type="GO" id="GO:0000724">
    <property type="term" value="P:double-strand break repair via homologous recombination"/>
    <property type="evidence" value="ECO:0007669"/>
    <property type="project" value="TreeGrafter"/>
</dbReference>
<dbReference type="EMBL" id="JBBWWQ010000014">
    <property type="protein sequence ID" value="KAK8930838.1"/>
    <property type="molecule type" value="Genomic_DNA"/>
</dbReference>
<keyword evidence="3" id="KW-0413">Isomerase</keyword>
<dbReference type="Gene3D" id="3.40.50.300">
    <property type="entry name" value="P-loop containing nucleotide triphosphate hydrolases"/>
    <property type="match status" value="1"/>
</dbReference>
<evidence type="ECO:0000313" key="7">
    <source>
        <dbReference type="Proteomes" id="UP001418222"/>
    </source>
</evidence>
<accession>A0AAP0B6M3</accession>
<dbReference type="Proteomes" id="UP001418222">
    <property type="component" value="Unassembled WGS sequence"/>
</dbReference>